<reference evidence="13" key="1">
    <citation type="submission" date="2021-03" db="EMBL/GenBank/DDBJ databases">
        <authorList>
            <person name="Sun Q."/>
        </authorList>
    </citation>
    <scope>NUCLEOTIDE SEQUENCE</scope>
    <source>
        <strain evidence="13">CCM 8862</strain>
    </source>
</reference>
<dbReference type="NCBIfam" id="NF007810">
    <property type="entry name" value="PRK10518.1"/>
    <property type="match status" value="1"/>
</dbReference>
<keyword evidence="5 8" id="KW-0862">Zinc</keyword>
<feature type="transmembrane region" description="Helical" evidence="11">
    <location>
        <begin position="1026"/>
        <end position="1046"/>
    </location>
</feature>
<feature type="binding site" evidence="8">
    <location>
        <position position="85"/>
    </location>
    <ligand>
        <name>Mg(2+)</name>
        <dbReference type="ChEBI" id="CHEBI:18420"/>
    </ligand>
</feature>
<dbReference type="PROSITE" id="PS00123">
    <property type="entry name" value="ALKALINE_PHOSPHATASE"/>
    <property type="match status" value="2"/>
</dbReference>
<keyword evidence="4 13" id="KW-0378">Hydrolase</keyword>
<dbReference type="SUPFAM" id="SSF53649">
    <property type="entry name" value="Alkaline phosphatase-like"/>
    <property type="match status" value="2"/>
</dbReference>
<dbReference type="InterPro" id="IPR001952">
    <property type="entry name" value="Alkaline_phosphatase"/>
</dbReference>
<dbReference type="AlphaFoldDB" id="A0A939IUR5"/>
<keyword evidence="11" id="KW-0812">Transmembrane</keyword>
<feature type="active site" description="Phosphoserine intermediate" evidence="7">
    <location>
        <position position="135"/>
    </location>
</feature>
<feature type="binding site" evidence="8">
    <location>
        <position position="421"/>
    </location>
    <ligand>
        <name>Zn(2+)</name>
        <dbReference type="ChEBI" id="CHEBI:29105"/>
        <label>2</label>
    </ligand>
</feature>
<dbReference type="GO" id="GO:0004035">
    <property type="term" value="F:alkaline phosphatase activity"/>
    <property type="evidence" value="ECO:0007669"/>
    <property type="project" value="UniProtKB-EC"/>
</dbReference>
<comment type="cofactor">
    <cofactor evidence="8">
        <name>Zn(2+)</name>
        <dbReference type="ChEBI" id="CHEBI:29105"/>
    </cofactor>
    <text evidence="8">Binds 2 Zn(2+) ions.</text>
</comment>
<evidence type="ECO:0000256" key="7">
    <source>
        <dbReference type="PIRSR" id="PIRSR601952-1"/>
    </source>
</evidence>
<comment type="caution">
    <text evidence="13">The sequence shown here is derived from an EMBL/GenBank/DDBJ whole genome shotgun (WGS) entry which is preliminary data.</text>
</comment>
<evidence type="ECO:0000313" key="14">
    <source>
        <dbReference type="Proteomes" id="UP000664332"/>
    </source>
</evidence>
<evidence type="ECO:0000256" key="8">
    <source>
        <dbReference type="PIRSR" id="PIRSR601952-2"/>
    </source>
</evidence>
<evidence type="ECO:0000256" key="9">
    <source>
        <dbReference type="PIRSR" id="PIRSR601952-3"/>
    </source>
</evidence>
<feature type="binding site" evidence="8">
    <location>
        <position position="374"/>
    </location>
    <ligand>
        <name>Mg(2+)</name>
        <dbReference type="ChEBI" id="CHEBI:18420"/>
    </ligand>
</feature>
<feature type="binding site" evidence="8">
    <location>
        <position position="422"/>
    </location>
    <ligand>
        <name>Zn(2+)</name>
        <dbReference type="ChEBI" id="CHEBI:29105"/>
        <label>2</label>
    </ligand>
</feature>
<organism evidence="13 14">
    <name type="scientific">Corynebacterium mendelii</name>
    <dbReference type="NCBI Taxonomy" id="2765362"/>
    <lineage>
        <taxon>Bacteria</taxon>
        <taxon>Bacillati</taxon>
        <taxon>Actinomycetota</taxon>
        <taxon>Actinomycetes</taxon>
        <taxon>Mycobacteriales</taxon>
        <taxon>Corynebacteriaceae</taxon>
        <taxon>Corynebacterium</taxon>
    </lineage>
</organism>
<feature type="binding site" evidence="8">
    <location>
        <position position="85"/>
    </location>
    <ligand>
        <name>Zn(2+)</name>
        <dbReference type="ChEBI" id="CHEBI:29105"/>
        <label>2</label>
    </ligand>
</feature>
<dbReference type="GO" id="GO:0046872">
    <property type="term" value="F:metal ion binding"/>
    <property type="evidence" value="ECO:0007669"/>
    <property type="project" value="UniProtKB-KW"/>
</dbReference>
<evidence type="ECO:0000256" key="4">
    <source>
        <dbReference type="ARBA" id="ARBA00022801"/>
    </source>
</evidence>
<dbReference type="PANTHER" id="PTHR11596:SF5">
    <property type="entry name" value="ALKALINE PHOSPHATASE"/>
    <property type="match status" value="1"/>
</dbReference>
<feature type="binding site" evidence="8">
    <location>
        <position position="186"/>
    </location>
    <ligand>
        <name>Mg(2+)</name>
        <dbReference type="ChEBI" id="CHEBI:18420"/>
    </ligand>
</feature>
<gene>
    <name evidence="13" type="primary">phoA</name>
    <name evidence="13" type="ORF">JZY06_11415</name>
</gene>
<keyword evidence="14" id="KW-1185">Reference proteome</keyword>
<evidence type="ECO:0000256" key="5">
    <source>
        <dbReference type="ARBA" id="ARBA00022833"/>
    </source>
</evidence>
<feature type="binding site" evidence="8">
    <location>
        <position position="383"/>
    </location>
    <ligand>
        <name>Zn(2+)</name>
        <dbReference type="ChEBI" id="CHEBI:29105"/>
        <label>2</label>
    </ligand>
</feature>
<comment type="cofactor">
    <cofactor evidence="8">
        <name>Mg(2+)</name>
        <dbReference type="ChEBI" id="CHEBI:18420"/>
    </cofactor>
    <text evidence="8">Binds 1 Mg(2+) ion.</text>
</comment>
<keyword evidence="11" id="KW-0472">Membrane</keyword>
<keyword evidence="3 8" id="KW-0479">Metal-binding</keyword>
<dbReference type="Proteomes" id="UP000664332">
    <property type="component" value="Unassembled WGS sequence"/>
</dbReference>
<keyword evidence="12" id="KW-0732">Signal</keyword>
<dbReference type="CDD" id="cd16012">
    <property type="entry name" value="ALP"/>
    <property type="match status" value="2"/>
</dbReference>
<feature type="binding site" evidence="8">
    <location>
        <position position="379"/>
    </location>
    <ligand>
        <name>Zn(2+)</name>
        <dbReference type="ChEBI" id="CHEBI:29105"/>
        <label>2</label>
    </ligand>
</feature>
<feature type="signal peptide" evidence="12">
    <location>
        <begin position="1"/>
        <end position="23"/>
    </location>
</feature>
<dbReference type="PANTHER" id="PTHR11596">
    <property type="entry name" value="ALKALINE PHOSPHATASE"/>
    <property type="match status" value="1"/>
</dbReference>
<comment type="similarity">
    <text evidence="1 10">Belongs to the alkaline phosphatase family.</text>
</comment>
<evidence type="ECO:0000256" key="6">
    <source>
        <dbReference type="ARBA" id="ARBA00022842"/>
    </source>
</evidence>
<dbReference type="InterPro" id="IPR018299">
    <property type="entry name" value="Alkaline_phosphatase_AS"/>
</dbReference>
<evidence type="ECO:0000256" key="2">
    <source>
        <dbReference type="ARBA" id="ARBA00022553"/>
    </source>
</evidence>
<evidence type="ECO:0000256" key="1">
    <source>
        <dbReference type="ARBA" id="ARBA00005984"/>
    </source>
</evidence>
<feature type="chain" id="PRO_5036691793" evidence="12">
    <location>
        <begin position="24"/>
        <end position="1055"/>
    </location>
</feature>
<evidence type="ECO:0000256" key="12">
    <source>
        <dbReference type="SAM" id="SignalP"/>
    </source>
</evidence>
<dbReference type="InterPro" id="IPR017850">
    <property type="entry name" value="Alkaline_phosphatase_core_sf"/>
</dbReference>
<accession>A0A939IUR5</accession>
<keyword evidence="6 8" id="KW-0460">Magnesium</keyword>
<keyword evidence="2" id="KW-0597">Phosphoprotein</keyword>
<dbReference type="PRINTS" id="PR00113">
    <property type="entry name" value="ALKPHPHTASE"/>
</dbReference>
<protein>
    <submittedName>
        <fullName evidence="13">Alkaline phosphatase</fullName>
        <ecNumber evidence="13">3.1.3.1</ecNumber>
    </submittedName>
</protein>
<feature type="binding site" evidence="8">
    <location>
        <position position="188"/>
    </location>
    <ligand>
        <name>Mg(2+)</name>
        <dbReference type="ChEBI" id="CHEBI:18420"/>
    </ligand>
</feature>
<name>A0A939IUR5_9CORY</name>
<evidence type="ECO:0000256" key="11">
    <source>
        <dbReference type="SAM" id="Phobius"/>
    </source>
</evidence>
<evidence type="ECO:0000256" key="10">
    <source>
        <dbReference type="RuleBase" id="RU003946"/>
    </source>
</evidence>
<dbReference type="Pfam" id="PF00245">
    <property type="entry name" value="Alk_phosphatase"/>
    <property type="match status" value="3"/>
</dbReference>
<sequence length="1055" mass="110484">MPREVTALVAAALIAGTPTIAAAAPAIDPADTSPVLKYNGPATCKTRDGQGHVVAPGPGACAQYGTVGEQRSDTKARNVILVIGDGMGQQEITAARNYLKGAAGRFEGLDSFTATGAYTHHSINQDGSFNYVTDSAASATAWSTGTKTYNGAIGVDLLGNPVMTLLEKAKKAGMRTGNVTTSEIQDATPAGAATHALNRKCYGPQAEDNATTCRGEAFDKQYRDNGGLGSIEEQMIDLRPDVTLGGGAKHFQQEVKFDGVATTAFTGPGAKWTAGKTVLDNAKDNGFQVVTTADELARVDKADQEQPLLGLFHDKNMTTRFADFHATPGGAKEKPASCEKQDTGTEPELAAMAEKAIELLDDPDADTGFFLQVESASIDKRAHAADGCGMIGEVERLDETVQAALDFARRDGNTLVMVTADHAHSTEIIYDGVDSVSATQHLATGEGNGMTLAYGTIPADQAGDTSQQHNGSQLRVAAFGPGAENIIGQIDQTDMFFVMANALGLNDLPQVDPSPTAQLTASARAVDVSEDKRAQPADALSTCYKVGNAGFVSGPGDCAQFGKDGQGLDDAKAKNVIIFVGDGMGDSEITSARDYLTGANGRLTGIDQLPFTGYYTTFALDEKVGGPNYVTDSAASATGWASGTKTYNGGVGITVDGTPVPNLIELAKAKGMKTGNVTTAEIQDATPAVMGSHALNRKCYGPEEDKNKKTCQGEAFRGQYRENGGLGSIMEQLIDTRADVTFGGGASYFEQIVQVDGDWNGHRWTKGDSVLDNAKNQGFTVVTDIDGMNAVDKADQDTPVLGLFAEKNMPRLFAPSIPTLTGAKAPAVTCEKNPEFTDSVPPLAAMTAKALDLLDNDRGFLLQVESASIDKADHEADACGQIGEAWQLDRAIAYAKQWAIDHGDDTLIIVTADHAHTSQVVANGKLTAGRTINLATADGDTLTMNYATAPSNDDEKALGSQTHTGAQLRVAAYGPGAANVVGQIDQTDVHYVIANALGLYDNDPAIDLSPQWGKKAAAADTGGNRLLVVGILIAVLVLVGLVAFLATRRRTRTGH</sequence>
<feature type="binding site" evidence="8">
    <location>
        <position position="469"/>
    </location>
    <ligand>
        <name>Zn(2+)</name>
        <dbReference type="ChEBI" id="CHEBI:29105"/>
        <label>2</label>
    </ligand>
</feature>
<evidence type="ECO:0000256" key="3">
    <source>
        <dbReference type="ARBA" id="ARBA00022723"/>
    </source>
</evidence>
<dbReference type="Gene3D" id="3.40.720.10">
    <property type="entry name" value="Alkaline Phosphatase, subunit A"/>
    <property type="match status" value="2"/>
</dbReference>
<feature type="disulfide bond" evidence="9">
    <location>
        <begin position="201"/>
        <end position="213"/>
    </location>
</feature>
<evidence type="ECO:0000313" key="13">
    <source>
        <dbReference type="EMBL" id="MBN9645214.1"/>
    </source>
</evidence>
<dbReference type="SMART" id="SM00098">
    <property type="entry name" value="alkPPc"/>
    <property type="match status" value="2"/>
</dbReference>
<keyword evidence="11" id="KW-1133">Transmembrane helix</keyword>
<keyword evidence="9" id="KW-1015">Disulfide bond</keyword>
<dbReference type="EC" id="3.1.3.1" evidence="13"/>
<dbReference type="EMBL" id="JAFLEQ010000017">
    <property type="protein sequence ID" value="MBN9645214.1"/>
    <property type="molecule type" value="Genomic_DNA"/>
</dbReference>
<proteinExistence type="inferred from homology"/>